<dbReference type="AlphaFoldDB" id="A0A3P7LQZ0"/>
<dbReference type="Proteomes" id="UP000270094">
    <property type="component" value="Unassembled WGS sequence"/>
</dbReference>
<reference evidence="3 4" key="1">
    <citation type="submission" date="2018-11" db="EMBL/GenBank/DDBJ databases">
        <authorList>
            <consortium name="Pathogen Informatics"/>
        </authorList>
    </citation>
    <scope>NUCLEOTIDE SEQUENCE [LARGE SCALE GENOMIC DNA]</scope>
</reference>
<dbReference type="EC" id="2.7.11.1" evidence="1"/>
<proteinExistence type="predicted"/>
<dbReference type="InterPro" id="IPR011009">
    <property type="entry name" value="Kinase-like_dom_sf"/>
</dbReference>
<dbReference type="Gene3D" id="1.10.510.10">
    <property type="entry name" value="Transferase(Phosphotransferase) domain 1"/>
    <property type="match status" value="1"/>
</dbReference>
<dbReference type="GO" id="GO:0004674">
    <property type="term" value="F:protein serine/threonine kinase activity"/>
    <property type="evidence" value="ECO:0007669"/>
    <property type="project" value="UniProtKB-EC"/>
</dbReference>
<dbReference type="SUPFAM" id="SSF56112">
    <property type="entry name" value="Protein kinase-like (PK-like)"/>
    <property type="match status" value="1"/>
</dbReference>
<dbReference type="OrthoDB" id="2687620at2759"/>
<dbReference type="PROSITE" id="PS00108">
    <property type="entry name" value="PROTEIN_KINASE_ST"/>
    <property type="match status" value="1"/>
</dbReference>
<dbReference type="GO" id="GO:0005524">
    <property type="term" value="F:ATP binding"/>
    <property type="evidence" value="ECO:0007669"/>
    <property type="project" value="InterPro"/>
</dbReference>
<name>A0A3P7LQZ0_STRVU</name>
<dbReference type="PROSITE" id="PS50011">
    <property type="entry name" value="PROTEIN_KINASE_DOM"/>
    <property type="match status" value="1"/>
</dbReference>
<dbReference type="InterPro" id="IPR000719">
    <property type="entry name" value="Prot_kinase_dom"/>
</dbReference>
<gene>
    <name evidence="3" type="ORF">SVUK_LOCUS19803</name>
</gene>
<evidence type="ECO:0000313" key="4">
    <source>
        <dbReference type="Proteomes" id="UP000270094"/>
    </source>
</evidence>
<organism evidence="3 4">
    <name type="scientific">Strongylus vulgaris</name>
    <name type="common">Blood worm</name>
    <dbReference type="NCBI Taxonomy" id="40348"/>
    <lineage>
        <taxon>Eukaryota</taxon>
        <taxon>Metazoa</taxon>
        <taxon>Ecdysozoa</taxon>
        <taxon>Nematoda</taxon>
        <taxon>Chromadorea</taxon>
        <taxon>Rhabditida</taxon>
        <taxon>Rhabditina</taxon>
        <taxon>Rhabditomorpha</taxon>
        <taxon>Strongyloidea</taxon>
        <taxon>Strongylidae</taxon>
        <taxon>Strongylus</taxon>
    </lineage>
</organism>
<evidence type="ECO:0000313" key="3">
    <source>
        <dbReference type="EMBL" id="VDM84805.1"/>
    </source>
</evidence>
<keyword evidence="4" id="KW-1185">Reference proteome</keyword>
<dbReference type="PANTHER" id="PTHR11909">
    <property type="entry name" value="CASEIN KINASE-RELATED"/>
    <property type="match status" value="1"/>
</dbReference>
<feature type="domain" description="Protein kinase" evidence="2">
    <location>
        <begin position="1"/>
        <end position="111"/>
    </location>
</feature>
<evidence type="ECO:0000256" key="1">
    <source>
        <dbReference type="ARBA" id="ARBA00012513"/>
    </source>
</evidence>
<dbReference type="InterPro" id="IPR050235">
    <property type="entry name" value="CK1_Ser-Thr_kinase"/>
</dbReference>
<dbReference type="InterPro" id="IPR008271">
    <property type="entry name" value="Ser/Thr_kinase_AS"/>
</dbReference>
<protein>
    <recommendedName>
        <fullName evidence="1">non-specific serine/threonine protein kinase</fullName>
        <ecNumber evidence="1">2.7.11.1</ecNumber>
    </recommendedName>
</protein>
<evidence type="ECO:0000259" key="2">
    <source>
        <dbReference type="PROSITE" id="PS50011"/>
    </source>
</evidence>
<accession>A0A3P7LQZ0</accession>
<dbReference type="EMBL" id="UYYB01133444">
    <property type="protein sequence ID" value="VDM84805.1"/>
    <property type="molecule type" value="Genomic_DNA"/>
</dbReference>
<sequence>MNLLDRNLEKLREQVTFFKPSTAYYIAHEAISAIAYVHRDIKLTNFCIGAGPLATRIFLIDYGDTVKPGKKIRYGTPDAYTLPYWSLDAHKRLAAREKGDAESWFYMLIDL</sequence>